<feature type="domain" description="PAS" evidence="1">
    <location>
        <begin position="54"/>
        <end position="108"/>
    </location>
</feature>
<dbReference type="GO" id="GO:0006355">
    <property type="term" value="P:regulation of DNA-templated transcription"/>
    <property type="evidence" value="ECO:0007669"/>
    <property type="project" value="InterPro"/>
</dbReference>
<dbReference type="HOGENOM" id="CLU_000445_11_4_9"/>
<dbReference type="STRING" id="931626.Awo_c20180"/>
<dbReference type="Pfam" id="PF00990">
    <property type="entry name" value="GGDEF"/>
    <property type="match status" value="1"/>
</dbReference>
<dbReference type="CDD" id="cd06225">
    <property type="entry name" value="HAMP"/>
    <property type="match status" value="1"/>
</dbReference>
<evidence type="ECO:0000259" key="3">
    <source>
        <dbReference type="PROSITE" id="PS50887"/>
    </source>
</evidence>
<dbReference type="AlphaFoldDB" id="H6LKK4"/>
<feature type="domain" description="PAS" evidence="1">
    <location>
        <begin position="179"/>
        <end position="249"/>
    </location>
</feature>
<dbReference type="NCBIfam" id="TIGR00229">
    <property type="entry name" value="sensory_box"/>
    <property type="match status" value="2"/>
</dbReference>
<organism evidence="4 5">
    <name type="scientific">Acetobacterium woodii (strain ATCC 29683 / DSM 1030 / JCM 2381 / KCTC 1655 / WB1)</name>
    <dbReference type="NCBI Taxonomy" id="931626"/>
    <lineage>
        <taxon>Bacteria</taxon>
        <taxon>Bacillati</taxon>
        <taxon>Bacillota</taxon>
        <taxon>Clostridia</taxon>
        <taxon>Eubacteriales</taxon>
        <taxon>Eubacteriaceae</taxon>
        <taxon>Acetobacterium</taxon>
    </lineage>
</organism>
<sequence length="471" mass="54019">MKNLQASLRSLTWKTKAIAAGDFSQNIHYLGEFSEAFNNMTKKIESSILEIKETQEHLEMIFNTIPDPTIITSFNGEYLIAYNQAFLEDTKFTNEELEGMSIKITDLYVDLEERKIFLDKLQKDGFVENFELHLYNKIREKKIGLISSRILNIKGTPHILSVIRDVTEKKIIEKKLLESEERHRLLADNAEDVIWTMDLQGNFTYISPSVQKLRGYTVEEVMAQSQEEVLCPGSLIYLHKGLERAIQSVQAGLPFQVFRGELEQPCKDGTTVWTETTVSGIYKEDERFIGMLGVTRDISDRKVMEEEILRLSITDKLTQSYNRLKLDETLEEQLDLSKQASIPFTILILDIDHFKRVNDTYGHQVGDRVLVELVSIFHKNVRANDIVGRWGGEEFLIIFPQTTLDVGVDLAEKIRSLVEKNHFDSVGQVTISIGVSTYRKDLSPDSIVSRADTALYKAKESGRNRVEFYID</sequence>
<keyword evidence="5" id="KW-1185">Reference proteome</keyword>
<dbReference type="InterPro" id="IPR052163">
    <property type="entry name" value="DGC-Regulatory_Protein"/>
</dbReference>
<dbReference type="EMBL" id="CP002987">
    <property type="protein sequence ID" value="AFA48796.1"/>
    <property type="molecule type" value="Genomic_DNA"/>
</dbReference>
<dbReference type="FunFam" id="3.30.70.270:FF:000001">
    <property type="entry name" value="Diguanylate cyclase domain protein"/>
    <property type="match status" value="1"/>
</dbReference>
<dbReference type="InterPro" id="IPR000014">
    <property type="entry name" value="PAS"/>
</dbReference>
<name>H6LKK4_ACEWD</name>
<dbReference type="PANTHER" id="PTHR46663:SF4">
    <property type="entry name" value="DIGUANYLATE CYCLASE DGCT-RELATED"/>
    <property type="match status" value="1"/>
</dbReference>
<dbReference type="InterPro" id="IPR000700">
    <property type="entry name" value="PAS-assoc_C"/>
</dbReference>
<dbReference type="CDD" id="cd01949">
    <property type="entry name" value="GGDEF"/>
    <property type="match status" value="1"/>
</dbReference>
<reference evidence="5" key="1">
    <citation type="submission" date="2011-07" db="EMBL/GenBank/DDBJ databases">
        <title>Complete genome sequence of Acetobacterium woodii.</title>
        <authorList>
            <person name="Poehlein A."/>
            <person name="Schmidt S."/>
            <person name="Kaster A.-K."/>
            <person name="Goenrich M."/>
            <person name="Vollmers J."/>
            <person name="Thuermer A."/>
            <person name="Gottschalk G."/>
            <person name="Thauer R.K."/>
            <person name="Daniel R."/>
            <person name="Mueller V."/>
        </authorList>
    </citation>
    <scope>NUCLEOTIDE SEQUENCE [LARGE SCALE GENOMIC DNA]</scope>
    <source>
        <strain evidence="5">ATCC 29683 / DSM 1030 / JCM 2381 / KCTC 1655 / WB1</strain>
    </source>
</reference>
<feature type="domain" description="PAC" evidence="2">
    <location>
        <begin position="256"/>
        <end position="310"/>
    </location>
</feature>
<evidence type="ECO:0000259" key="2">
    <source>
        <dbReference type="PROSITE" id="PS50113"/>
    </source>
</evidence>
<dbReference type="Gene3D" id="3.30.450.20">
    <property type="entry name" value="PAS domain"/>
    <property type="match status" value="2"/>
</dbReference>
<dbReference type="SMART" id="SM00086">
    <property type="entry name" value="PAC"/>
    <property type="match status" value="2"/>
</dbReference>
<dbReference type="InterPro" id="IPR001610">
    <property type="entry name" value="PAC"/>
</dbReference>
<dbReference type="Gene3D" id="3.30.70.270">
    <property type="match status" value="1"/>
</dbReference>
<dbReference type="SMART" id="SM00091">
    <property type="entry name" value="PAS"/>
    <property type="match status" value="2"/>
</dbReference>
<dbReference type="SMART" id="SM00267">
    <property type="entry name" value="GGDEF"/>
    <property type="match status" value="1"/>
</dbReference>
<dbReference type="PANTHER" id="PTHR46663">
    <property type="entry name" value="DIGUANYLATE CYCLASE DGCT-RELATED"/>
    <property type="match status" value="1"/>
</dbReference>
<evidence type="ECO:0000313" key="4">
    <source>
        <dbReference type="EMBL" id="AFA48796.1"/>
    </source>
</evidence>
<reference evidence="4 5" key="2">
    <citation type="journal article" date="2012" name="PLoS ONE">
        <title>An ancient pathway combining carbon dioxide fixation with the generation and utilization of a sodium ion gradient for ATP synthesis.</title>
        <authorList>
            <person name="Poehlein A."/>
            <person name="Schmidt S."/>
            <person name="Kaster A.K."/>
            <person name="Goenrich M."/>
            <person name="Vollmers J."/>
            <person name="Thurmer A."/>
            <person name="Bertsch J."/>
            <person name="Schuchmann K."/>
            <person name="Voigt B."/>
            <person name="Hecker M."/>
            <person name="Daniel R."/>
            <person name="Thauer R.K."/>
            <person name="Gottschalk G."/>
            <person name="Muller V."/>
        </authorList>
    </citation>
    <scope>NUCLEOTIDE SEQUENCE [LARGE SCALE GENOMIC DNA]</scope>
    <source>
        <strain evidence="5">ATCC 29683 / DSM 1030 / JCM 2381 / KCTC 1655 / WB1</strain>
    </source>
</reference>
<dbReference type="SUPFAM" id="SSF55073">
    <property type="entry name" value="Nucleotide cyclase"/>
    <property type="match status" value="1"/>
</dbReference>
<dbReference type="InterPro" id="IPR013767">
    <property type="entry name" value="PAS_fold"/>
</dbReference>
<dbReference type="InterPro" id="IPR035965">
    <property type="entry name" value="PAS-like_dom_sf"/>
</dbReference>
<dbReference type="SUPFAM" id="SSF55785">
    <property type="entry name" value="PYP-like sensor domain (PAS domain)"/>
    <property type="match status" value="2"/>
</dbReference>
<dbReference type="InterPro" id="IPR029787">
    <property type="entry name" value="Nucleotide_cyclase"/>
</dbReference>
<evidence type="ECO:0008006" key="6">
    <source>
        <dbReference type="Google" id="ProtNLM"/>
    </source>
</evidence>
<dbReference type="InterPro" id="IPR043128">
    <property type="entry name" value="Rev_trsase/Diguanyl_cyclase"/>
</dbReference>
<dbReference type="PROSITE" id="PS50113">
    <property type="entry name" value="PAC"/>
    <property type="match status" value="1"/>
</dbReference>
<protein>
    <recommendedName>
        <fullName evidence="6">Diguanylate cyclase</fullName>
    </recommendedName>
</protein>
<proteinExistence type="predicted"/>
<dbReference type="Pfam" id="PF00989">
    <property type="entry name" value="PAS"/>
    <property type="match status" value="1"/>
</dbReference>
<dbReference type="Pfam" id="PF13426">
    <property type="entry name" value="PAS_9"/>
    <property type="match status" value="1"/>
</dbReference>
<gene>
    <name evidence="4" type="ordered locus">Awo_c20180</name>
</gene>
<dbReference type="InterPro" id="IPR000160">
    <property type="entry name" value="GGDEF_dom"/>
</dbReference>
<evidence type="ECO:0000259" key="1">
    <source>
        <dbReference type="PROSITE" id="PS50112"/>
    </source>
</evidence>
<dbReference type="PROSITE" id="PS50112">
    <property type="entry name" value="PAS"/>
    <property type="match status" value="2"/>
</dbReference>
<dbReference type="Proteomes" id="UP000007177">
    <property type="component" value="Chromosome"/>
</dbReference>
<accession>H6LKK4</accession>
<dbReference type="NCBIfam" id="TIGR00254">
    <property type="entry name" value="GGDEF"/>
    <property type="match status" value="1"/>
</dbReference>
<dbReference type="PROSITE" id="PS50887">
    <property type="entry name" value="GGDEF"/>
    <property type="match status" value="1"/>
</dbReference>
<dbReference type="CDD" id="cd00130">
    <property type="entry name" value="PAS"/>
    <property type="match status" value="2"/>
</dbReference>
<evidence type="ECO:0000313" key="5">
    <source>
        <dbReference type="Proteomes" id="UP000007177"/>
    </source>
</evidence>
<feature type="domain" description="GGDEF" evidence="3">
    <location>
        <begin position="342"/>
        <end position="471"/>
    </location>
</feature>
<dbReference type="KEGG" id="awo:Awo_c20180"/>
<dbReference type="eggNOG" id="COG5002">
    <property type="taxonomic scope" value="Bacteria"/>
</dbReference>
<dbReference type="eggNOG" id="COG3706">
    <property type="taxonomic scope" value="Bacteria"/>
</dbReference>